<protein>
    <recommendedName>
        <fullName evidence="6">LPXTG cell wall anchor domain-containing protein</fullName>
    </recommendedName>
</protein>
<evidence type="ECO:0000313" key="5">
    <source>
        <dbReference type="Proteomes" id="UP000886796"/>
    </source>
</evidence>
<feature type="compositionally biased region" description="Low complexity" evidence="1">
    <location>
        <begin position="283"/>
        <end position="295"/>
    </location>
</feature>
<organism evidence="4 5">
    <name type="scientific">Candidatus Faecousia excrementigallinarum</name>
    <dbReference type="NCBI Taxonomy" id="2840806"/>
    <lineage>
        <taxon>Bacteria</taxon>
        <taxon>Bacillati</taxon>
        <taxon>Bacillota</taxon>
        <taxon>Clostridia</taxon>
        <taxon>Eubacteriales</taxon>
        <taxon>Oscillospiraceae</taxon>
        <taxon>Faecousia</taxon>
    </lineage>
</organism>
<reference evidence="4" key="2">
    <citation type="journal article" date="2021" name="PeerJ">
        <title>Extensive microbial diversity within the chicken gut microbiome revealed by metagenomics and culture.</title>
        <authorList>
            <person name="Gilroy R."/>
            <person name="Ravi A."/>
            <person name="Getino M."/>
            <person name="Pursley I."/>
            <person name="Horton D.L."/>
            <person name="Alikhan N.F."/>
            <person name="Baker D."/>
            <person name="Gharbi K."/>
            <person name="Hall N."/>
            <person name="Watson M."/>
            <person name="Adriaenssens E.M."/>
            <person name="Foster-Nyarko E."/>
            <person name="Jarju S."/>
            <person name="Secka A."/>
            <person name="Antonio M."/>
            <person name="Oren A."/>
            <person name="Chaudhuri R.R."/>
            <person name="La Ragione R."/>
            <person name="Hildebrand F."/>
            <person name="Pallen M.J."/>
        </authorList>
    </citation>
    <scope>NUCLEOTIDE SEQUENCE</scope>
    <source>
        <strain evidence="4">13361</strain>
    </source>
</reference>
<dbReference type="EMBL" id="DVFK01000060">
    <property type="protein sequence ID" value="HIQ67661.1"/>
    <property type="molecule type" value="Genomic_DNA"/>
</dbReference>
<evidence type="ECO:0000256" key="1">
    <source>
        <dbReference type="SAM" id="MobiDB-lite"/>
    </source>
</evidence>
<keyword evidence="3" id="KW-0732">Signal</keyword>
<feature type="chain" id="PRO_5039051320" description="LPXTG cell wall anchor domain-containing protein" evidence="3">
    <location>
        <begin position="25"/>
        <end position="341"/>
    </location>
</feature>
<evidence type="ECO:0008006" key="6">
    <source>
        <dbReference type="Google" id="ProtNLM"/>
    </source>
</evidence>
<evidence type="ECO:0000256" key="3">
    <source>
        <dbReference type="SAM" id="SignalP"/>
    </source>
</evidence>
<accession>A0A9D0Z1P4</accession>
<dbReference type="AlphaFoldDB" id="A0A9D0Z1P4"/>
<evidence type="ECO:0000313" key="4">
    <source>
        <dbReference type="EMBL" id="HIQ67661.1"/>
    </source>
</evidence>
<evidence type="ECO:0000256" key="2">
    <source>
        <dbReference type="SAM" id="Phobius"/>
    </source>
</evidence>
<reference evidence="4" key="1">
    <citation type="submission" date="2020-10" db="EMBL/GenBank/DDBJ databases">
        <authorList>
            <person name="Gilroy R."/>
        </authorList>
    </citation>
    <scope>NUCLEOTIDE SEQUENCE</scope>
    <source>
        <strain evidence="4">13361</strain>
    </source>
</reference>
<feature type="region of interest" description="Disordered" evidence="1">
    <location>
        <begin position="275"/>
        <end position="295"/>
    </location>
</feature>
<feature type="signal peptide" evidence="3">
    <location>
        <begin position="1"/>
        <end position="24"/>
    </location>
</feature>
<name>A0A9D0Z1P4_9FIRM</name>
<comment type="caution">
    <text evidence="4">The sequence shown here is derived from an EMBL/GenBank/DDBJ whole genome shotgun (WGS) entry which is preliminary data.</text>
</comment>
<keyword evidence="2" id="KW-0812">Transmembrane</keyword>
<keyword evidence="2" id="KW-1133">Transmembrane helix</keyword>
<proteinExistence type="predicted"/>
<feature type="transmembrane region" description="Helical" evidence="2">
    <location>
        <begin position="313"/>
        <end position="333"/>
    </location>
</feature>
<gene>
    <name evidence="4" type="ORF">IAB74_04020</name>
</gene>
<sequence>MKKRIPFLALVLVLILALALPALAEPTECTHERKNPVAHQEPNCTERGWEAHMLCADCGMPFDLAGSPLDDIPYIECNQDHDYDTTQWGYVDDYGHAHTCIRNPEHHDEIRFHYPEDPEVYPLVCAECGYVIQEEPVDTIVTVTLPFLLTVEKTGELDPGPETFRFVAGEFIDSVELTVTKDSVETNGEKTYEGSFVFTIPESQLRILEEGLLFYQVKEDAQGWTYDSTIYYVMPYFIDLPAEVEWRILLLNEEGEPDYNNPQNQIVFTNLYNAQKPTEPETDPTTEPTAEPTTVPTTEEIVIPPTGDGGQPLLWTALILISSTAGICTVLLGRKRNIHMR</sequence>
<dbReference type="Proteomes" id="UP000886796">
    <property type="component" value="Unassembled WGS sequence"/>
</dbReference>
<keyword evidence="2" id="KW-0472">Membrane</keyword>